<dbReference type="KEGG" id="cbw:RR42_m1690"/>
<dbReference type="STRING" id="68895.RR42_m1690"/>
<reference evidence="1 2" key="1">
    <citation type="journal article" date="2015" name="Genome Announc.">
        <title>Complete Genome Sequence of Cupriavidus basilensis 4G11, Isolated from the Oak Ridge Field Research Center Site.</title>
        <authorList>
            <person name="Ray J."/>
            <person name="Waters R.J."/>
            <person name="Skerker J.M."/>
            <person name="Kuehl J.V."/>
            <person name="Price M.N."/>
            <person name="Huang J."/>
            <person name="Chakraborty R."/>
            <person name="Arkin A.P."/>
            <person name="Deutschbauer A."/>
        </authorList>
    </citation>
    <scope>NUCLEOTIDE SEQUENCE [LARGE SCALE GENOMIC DNA]</scope>
    <source>
        <strain evidence="1">4G11</strain>
    </source>
</reference>
<dbReference type="AlphaFoldDB" id="A0A0C4Y1W2"/>
<gene>
    <name evidence="1" type="ORF">RR42_m1690</name>
</gene>
<dbReference type="RefSeq" id="WP_144409783.1">
    <property type="nucleotide sequence ID" value="NZ_CP010536.1"/>
</dbReference>
<keyword evidence="2" id="KW-1185">Reference proteome</keyword>
<evidence type="ECO:0000313" key="2">
    <source>
        <dbReference type="Proteomes" id="UP000031843"/>
    </source>
</evidence>
<organism evidence="1 2">
    <name type="scientific">Cupriavidus basilensis</name>
    <dbReference type="NCBI Taxonomy" id="68895"/>
    <lineage>
        <taxon>Bacteria</taxon>
        <taxon>Pseudomonadati</taxon>
        <taxon>Pseudomonadota</taxon>
        <taxon>Betaproteobacteria</taxon>
        <taxon>Burkholderiales</taxon>
        <taxon>Burkholderiaceae</taxon>
        <taxon>Cupriavidus</taxon>
    </lineage>
</organism>
<proteinExistence type="predicted"/>
<evidence type="ECO:0000313" key="1">
    <source>
        <dbReference type="EMBL" id="AJG19087.1"/>
    </source>
</evidence>
<name>A0A0C4Y1W2_9BURK</name>
<accession>A0A0C4Y1W2</accession>
<dbReference type="Proteomes" id="UP000031843">
    <property type="component" value="Chromosome main"/>
</dbReference>
<dbReference type="EMBL" id="CP010536">
    <property type="protein sequence ID" value="AJG19087.1"/>
    <property type="molecule type" value="Genomic_DNA"/>
</dbReference>
<sequence length="97" mass="10325">MAAGKQLKDFPDAAPIGDADLLYGAQSGAEKRMTRGALVAQLSFPTFAAMQAALTAGAFTLPRKVLVMVDETFNSIPTEYTIDANGHGYQVASIQRF</sequence>
<protein>
    <submittedName>
        <fullName evidence="1">Uncharacterized protein</fullName>
    </submittedName>
</protein>